<evidence type="ECO:0000313" key="1">
    <source>
        <dbReference type="EMBL" id="RNA19810.1"/>
    </source>
</evidence>
<evidence type="ECO:0000313" key="2">
    <source>
        <dbReference type="Proteomes" id="UP000276133"/>
    </source>
</evidence>
<protein>
    <submittedName>
        <fullName evidence="1">Uncharacterized protein</fullName>
    </submittedName>
</protein>
<name>A0A3M7R8F9_BRAPC</name>
<dbReference type="Proteomes" id="UP000276133">
    <property type="component" value="Unassembled WGS sequence"/>
</dbReference>
<organism evidence="1 2">
    <name type="scientific">Brachionus plicatilis</name>
    <name type="common">Marine rotifer</name>
    <name type="synonym">Brachionus muelleri</name>
    <dbReference type="NCBI Taxonomy" id="10195"/>
    <lineage>
        <taxon>Eukaryota</taxon>
        <taxon>Metazoa</taxon>
        <taxon>Spiralia</taxon>
        <taxon>Gnathifera</taxon>
        <taxon>Rotifera</taxon>
        <taxon>Eurotatoria</taxon>
        <taxon>Monogononta</taxon>
        <taxon>Pseudotrocha</taxon>
        <taxon>Ploima</taxon>
        <taxon>Brachionidae</taxon>
        <taxon>Brachionus</taxon>
    </lineage>
</organism>
<sequence>MAKKCPEYIPMAISIKKLSLLSNVSIMIEIWFTITRHLEWNKMPEFGFRSKFCYDYYDYLKLCENKTSNDLRL</sequence>
<comment type="caution">
    <text evidence="1">The sequence shown here is derived from an EMBL/GenBank/DDBJ whole genome shotgun (WGS) entry which is preliminary data.</text>
</comment>
<dbReference type="AlphaFoldDB" id="A0A3M7R8F9"/>
<keyword evidence="2" id="KW-1185">Reference proteome</keyword>
<dbReference type="EMBL" id="REGN01003974">
    <property type="protein sequence ID" value="RNA19810.1"/>
    <property type="molecule type" value="Genomic_DNA"/>
</dbReference>
<reference evidence="1 2" key="1">
    <citation type="journal article" date="2018" name="Sci. Rep.">
        <title>Genomic signatures of local adaptation to the degree of environmental predictability in rotifers.</title>
        <authorList>
            <person name="Franch-Gras L."/>
            <person name="Hahn C."/>
            <person name="Garcia-Roger E.M."/>
            <person name="Carmona M.J."/>
            <person name="Serra M."/>
            <person name="Gomez A."/>
        </authorList>
    </citation>
    <scope>NUCLEOTIDE SEQUENCE [LARGE SCALE GENOMIC DNA]</scope>
    <source>
        <strain evidence="1">HYR1</strain>
    </source>
</reference>
<gene>
    <name evidence="1" type="ORF">BpHYR1_034075</name>
</gene>
<accession>A0A3M7R8F9</accession>
<proteinExistence type="predicted"/>